<organism evidence="1 2">
    <name type="scientific">Haemaphysalis longicornis</name>
    <name type="common">Bush tick</name>
    <dbReference type="NCBI Taxonomy" id="44386"/>
    <lineage>
        <taxon>Eukaryota</taxon>
        <taxon>Metazoa</taxon>
        <taxon>Ecdysozoa</taxon>
        <taxon>Arthropoda</taxon>
        <taxon>Chelicerata</taxon>
        <taxon>Arachnida</taxon>
        <taxon>Acari</taxon>
        <taxon>Parasitiformes</taxon>
        <taxon>Ixodida</taxon>
        <taxon>Ixodoidea</taxon>
        <taxon>Ixodidae</taxon>
        <taxon>Haemaphysalinae</taxon>
        <taxon>Haemaphysalis</taxon>
    </lineage>
</organism>
<dbReference type="PANTHER" id="PTHR46609:SF8">
    <property type="entry name" value="YQAJ VIRAL RECOMBINASE DOMAIN-CONTAINING PROTEIN"/>
    <property type="match status" value="1"/>
</dbReference>
<dbReference type="EMBL" id="JABSTR010000005">
    <property type="protein sequence ID" value="KAH9371735.1"/>
    <property type="molecule type" value="Genomic_DNA"/>
</dbReference>
<dbReference type="SUPFAM" id="SSF52980">
    <property type="entry name" value="Restriction endonuclease-like"/>
    <property type="match status" value="1"/>
</dbReference>
<evidence type="ECO:0000313" key="1">
    <source>
        <dbReference type="EMBL" id="KAH9371735.1"/>
    </source>
</evidence>
<reference evidence="1 2" key="1">
    <citation type="journal article" date="2020" name="Cell">
        <title>Large-Scale Comparative Analyses of Tick Genomes Elucidate Their Genetic Diversity and Vector Capacities.</title>
        <authorList>
            <consortium name="Tick Genome and Microbiome Consortium (TIGMIC)"/>
            <person name="Jia N."/>
            <person name="Wang J."/>
            <person name="Shi W."/>
            <person name="Du L."/>
            <person name="Sun Y."/>
            <person name="Zhan W."/>
            <person name="Jiang J.F."/>
            <person name="Wang Q."/>
            <person name="Zhang B."/>
            <person name="Ji P."/>
            <person name="Bell-Sakyi L."/>
            <person name="Cui X.M."/>
            <person name="Yuan T.T."/>
            <person name="Jiang B.G."/>
            <person name="Yang W.F."/>
            <person name="Lam T.T."/>
            <person name="Chang Q.C."/>
            <person name="Ding S.J."/>
            <person name="Wang X.J."/>
            <person name="Zhu J.G."/>
            <person name="Ruan X.D."/>
            <person name="Zhao L."/>
            <person name="Wei J.T."/>
            <person name="Ye R.Z."/>
            <person name="Que T.C."/>
            <person name="Du C.H."/>
            <person name="Zhou Y.H."/>
            <person name="Cheng J.X."/>
            <person name="Dai P.F."/>
            <person name="Guo W.B."/>
            <person name="Han X.H."/>
            <person name="Huang E.J."/>
            <person name="Li L.F."/>
            <person name="Wei W."/>
            <person name="Gao Y.C."/>
            <person name="Liu J.Z."/>
            <person name="Shao H.Z."/>
            <person name="Wang X."/>
            <person name="Wang C.C."/>
            <person name="Yang T.C."/>
            <person name="Huo Q.B."/>
            <person name="Li W."/>
            <person name="Chen H.Y."/>
            <person name="Chen S.E."/>
            <person name="Zhou L.G."/>
            <person name="Ni X.B."/>
            <person name="Tian J.H."/>
            <person name="Sheng Y."/>
            <person name="Liu T."/>
            <person name="Pan Y.S."/>
            <person name="Xia L.Y."/>
            <person name="Li J."/>
            <person name="Zhao F."/>
            <person name="Cao W.C."/>
        </authorList>
    </citation>
    <scope>NUCLEOTIDE SEQUENCE [LARGE SCALE GENOMIC DNA]</scope>
    <source>
        <strain evidence="1">HaeL-2018</strain>
    </source>
</reference>
<dbReference type="Proteomes" id="UP000821853">
    <property type="component" value="Chromosome 3"/>
</dbReference>
<sequence>MGIFMECLQPHIAWSPVVPYCNNVQLFQMGLLIHPDQPWLCGSPDGIFCLAGETYLLEIKCPKKCENDGMFGSSGKSVLDYVQGTCSESKPEEDPYLLHSSPNFNVLAKCKQMLFLSTQRKKA</sequence>
<dbReference type="InterPro" id="IPR011335">
    <property type="entry name" value="Restrct_endonuc-II-like"/>
</dbReference>
<dbReference type="Gene3D" id="3.90.320.10">
    <property type="match status" value="1"/>
</dbReference>
<dbReference type="VEuPathDB" id="VectorBase:HLOH_052756"/>
<name>A0A9J6GA58_HAELO</name>
<evidence type="ECO:0008006" key="3">
    <source>
        <dbReference type="Google" id="ProtNLM"/>
    </source>
</evidence>
<dbReference type="AlphaFoldDB" id="A0A9J6GA58"/>
<protein>
    <recommendedName>
        <fullName evidence="3">YqaJ viral recombinase domain-containing protein</fullName>
    </recommendedName>
</protein>
<dbReference type="OrthoDB" id="6500252at2759"/>
<keyword evidence="2" id="KW-1185">Reference proteome</keyword>
<dbReference type="PANTHER" id="PTHR46609">
    <property type="entry name" value="EXONUCLEASE, PHAGE-TYPE/RECB, C-TERMINAL DOMAIN-CONTAINING PROTEIN"/>
    <property type="match status" value="1"/>
</dbReference>
<evidence type="ECO:0000313" key="2">
    <source>
        <dbReference type="Proteomes" id="UP000821853"/>
    </source>
</evidence>
<dbReference type="InterPro" id="IPR051703">
    <property type="entry name" value="NF-kappa-B_Signaling_Reg"/>
</dbReference>
<proteinExistence type="predicted"/>
<gene>
    <name evidence="1" type="ORF">HPB48_000216</name>
</gene>
<accession>A0A9J6GA58</accession>
<dbReference type="GO" id="GO:0006281">
    <property type="term" value="P:DNA repair"/>
    <property type="evidence" value="ECO:0007669"/>
    <property type="project" value="UniProtKB-ARBA"/>
</dbReference>
<comment type="caution">
    <text evidence="1">The sequence shown here is derived from an EMBL/GenBank/DDBJ whole genome shotgun (WGS) entry which is preliminary data.</text>
</comment>
<dbReference type="InterPro" id="IPR011604">
    <property type="entry name" value="PDDEXK-like_dom_sf"/>
</dbReference>